<gene>
    <name evidence="1" type="ORF">A2960_03465</name>
</gene>
<dbReference type="EMBL" id="MFJR01000010">
    <property type="protein sequence ID" value="OGG26364.1"/>
    <property type="molecule type" value="Genomic_DNA"/>
</dbReference>
<protein>
    <submittedName>
        <fullName evidence="1">Uncharacterized protein</fullName>
    </submittedName>
</protein>
<proteinExistence type="predicted"/>
<accession>A0A1F6ANU4</accession>
<name>A0A1F6ANU4_9BACT</name>
<dbReference type="AlphaFoldDB" id="A0A1F6ANU4"/>
<dbReference type="Proteomes" id="UP000176609">
    <property type="component" value="Unassembled WGS sequence"/>
</dbReference>
<organism evidence="1 2">
    <name type="scientific">Candidatus Gottesmanbacteria bacterium RIFCSPLOWO2_01_FULL_39_12b</name>
    <dbReference type="NCBI Taxonomy" id="1798388"/>
    <lineage>
        <taxon>Bacteria</taxon>
        <taxon>Candidatus Gottesmaniibacteriota</taxon>
    </lineage>
</organism>
<sequence>MKKSCIILILIIFALSLLYFIIGKLIKVDHFACSDYCPVPAEQYEVKIYPFGWNKYLCNLLGGTSVTYYGWGKFNICLAETN</sequence>
<comment type="caution">
    <text evidence="1">The sequence shown here is derived from an EMBL/GenBank/DDBJ whole genome shotgun (WGS) entry which is preliminary data.</text>
</comment>
<evidence type="ECO:0000313" key="1">
    <source>
        <dbReference type="EMBL" id="OGG26364.1"/>
    </source>
</evidence>
<evidence type="ECO:0000313" key="2">
    <source>
        <dbReference type="Proteomes" id="UP000176609"/>
    </source>
</evidence>
<reference evidence="1 2" key="1">
    <citation type="journal article" date="2016" name="Nat. Commun.">
        <title>Thousands of microbial genomes shed light on interconnected biogeochemical processes in an aquifer system.</title>
        <authorList>
            <person name="Anantharaman K."/>
            <person name="Brown C.T."/>
            <person name="Hug L.A."/>
            <person name="Sharon I."/>
            <person name="Castelle C.J."/>
            <person name="Probst A.J."/>
            <person name="Thomas B.C."/>
            <person name="Singh A."/>
            <person name="Wilkins M.J."/>
            <person name="Karaoz U."/>
            <person name="Brodie E.L."/>
            <person name="Williams K.H."/>
            <person name="Hubbard S.S."/>
            <person name="Banfield J.F."/>
        </authorList>
    </citation>
    <scope>NUCLEOTIDE SEQUENCE [LARGE SCALE GENOMIC DNA]</scope>
</reference>